<dbReference type="EMBL" id="BK014791">
    <property type="protein sequence ID" value="DAD75868.1"/>
    <property type="molecule type" value="Genomic_DNA"/>
</dbReference>
<sequence length="36" mass="3860">MAPSSRECRTVCRISPFLVRLTSFGCRASAQSEGVG</sequence>
<evidence type="ECO:0000313" key="1">
    <source>
        <dbReference type="EMBL" id="DAD75868.1"/>
    </source>
</evidence>
<proteinExistence type="predicted"/>
<protein>
    <submittedName>
        <fullName evidence="1">Uncharacterized protein</fullName>
    </submittedName>
</protein>
<accession>A0A8S5M0V7</accession>
<reference evidence="1" key="1">
    <citation type="journal article" date="2021" name="Proc. Natl. Acad. Sci. U.S.A.">
        <title>A Catalog of Tens of Thousands of Viruses from Human Metagenomes Reveals Hidden Associations with Chronic Diseases.</title>
        <authorList>
            <person name="Tisza M.J."/>
            <person name="Buck C.B."/>
        </authorList>
    </citation>
    <scope>NUCLEOTIDE SEQUENCE</scope>
    <source>
        <strain evidence="1">CtyFl19</strain>
    </source>
</reference>
<name>A0A8S5M0V7_9CAUD</name>
<organism evidence="1">
    <name type="scientific">Myoviridae sp. ctyFl19</name>
    <dbReference type="NCBI Taxonomy" id="2826717"/>
    <lineage>
        <taxon>Viruses</taxon>
        <taxon>Duplodnaviria</taxon>
        <taxon>Heunggongvirae</taxon>
        <taxon>Uroviricota</taxon>
        <taxon>Caudoviricetes</taxon>
    </lineage>
</organism>